<organism evidence="1 2">
    <name type="scientific">Dekkera bruxellensis</name>
    <name type="common">Brettanomyces custersii</name>
    <dbReference type="NCBI Taxonomy" id="5007"/>
    <lineage>
        <taxon>Eukaryota</taxon>
        <taxon>Fungi</taxon>
        <taxon>Dikarya</taxon>
        <taxon>Ascomycota</taxon>
        <taxon>Saccharomycotina</taxon>
        <taxon>Pichiomycetes</taxon>
        <taxon>Pichiales</taxon>
        <taxon>Pichiaceae</taxon>
        <taxon>Brettanomyces</taxon>
    </lineage>
</organism>
<proteinExistence type="predicted"/>
<sequence>MDPSETDYEKKQVKGKEFSGKLREKIQNFVEDNRMFLNKACINIYQKVLRELEFNVEAEGDGAEVNSLAKPYCGKFNKRKYHGKHQGGKKKQLKCYLCGSTDKEWQDVHS</sequence>
<evidence type="ECO:0000313" key="1">
    <source>
        <dbReference type="EMBL" id="KAF6005961.1"/>
    </source>
</evidence>
<gene>
    <name evidence="1" type="ORF">HII12_005184</name>
</gene>
<dbReference type="EMBL" id="JABCYN010000056">
    <property type="protein sequence ID" value="KAF6005961.1"/>
    <property type="molecule type" value="Genomic_DNA"/>
</dbReference>
<protein>
    <submittedName>
        <fullName evidence="1">Uncharacterized protein</fullName>
    </submittedName>
</protein>
<dbReference type="AlphaFoldDB" id="A0A8H6EPY6"/>
<dbReference type="Proteomes" id="UP000568158">
    <property type="component" value="Unassembled WGS sequence"/>
</dbReference>
<name>A0A8H6EPY6_DEKBR</name>
<accession>A0A8H6EPY6</accession>
<evidence type="ECO:0000313" key="2">
    <source>
        <dbReference type="Proteomes" id="UP000568158"/>
    </source>
</evidence>
<comment type="caution">
    <text evidence="1">The sequence shown here is derived from an EMBL/GenBank/DDBJ whole genome shotgun (WGS) entry which is preliminary data.</text>
</comment>
<reference evidence="1 2" key="1">
    <citation type="journal article" date="2020" name="Appl. Microbiol. Biotechnol.">
        <title>Targeted gene deletion in Brettanomyces bruxellensis with an expression-free CRISPR-Cas9 system.</title>
        <authorList>
            <person name="Varela C."/>
            <person name="Bartel C."/>
            <person name="Onetto C."/>
            <person name="Borneman A."/>
        </authorList>
    </citation>
    <scope>NUCLEOTIDE SEQUENCE [LARGE SCALE GENOMIC DNA]</scope>
    <source>
        <strain evidence="1 2">AWRI1613</strain>
    </source>
</reference>